<dbReference type="RefSeq" id="WP_108915990.1">
    <property type="nucleotide sequence ID" value="NZ_BGJY01000012.1"/>
</dbReference>
<dbReference type="AlphaFoldDB" id="A0A2U1SUN0"/>
<comment type="caution">
    <text evidence="1">The sequence shown here is derived from an EMBL/GenBank/DDBJ whole genome shotgun (WGS) entry which is preliminary data.</text>
</comment>
<dbReference type="EMBL" id="PUIV01000003">
    <property type="protein sequence ID" value="PWB95317.1"/>
    <property type="molecule type" value="Genomic_DNA"/>
</dbReference>
<evidence type="ECO:0000313" key="2">
    <source>
        <dbReference type="Proteomes" id="UP000245137"/>
    </source>
</evidence>
<accession>A0A2U1SUN0</accession>
<reference evidence="1 2" key="1">
    <citation type="journal article" date="2018" name="Appl. Microbiol. Biotechnol.">
        <title>Co-cultivation of the strictly anaerobic methanogen Methanosarcina barkeri with aerobic methanotrophs in an oxygen-limited membrane bioreactor.</title>
        <authorList>
            <person name="In 't Zandt M.H."/>
            <person name="van den Bosch T.J.M."/>
            <person name="Rijkers R."/>
            <person name="van Kessel M.A.H.J."/>
            <person name="Jetten M.S.M."/>
            <person name="Welte C.U."/>
        </authorList>
    </citation>
    <scope>NUCLEOTIDE SEQUENCE [LARGE SCALE GENOMIC DNA]</scope>
    <source>
        <strain evidence="1 2">DSM 17706</strain>
    </source>
</reference>
<gene>
    <name evidence="1" type="ORF">C5689_04065</name>
</gene>
<organism evidence="1 2">
    <name type="scientific">Methylosinus sporium</name>
    <dbReference type="NCBI Taxonomy" id="428"/>
    <lineage>
        <taxon>Bacteria</taxon>
        <taxon>Pseudomonadati</taxon>
        <taxon>Pseudomonadota</taxon>
        <taxon>Alphaproteobacteria</taxon>
        <taxon>Hyphomicrobiales</taxon>
        <taxon>Methylocystaceae</taxon>
        <taxon>Methylosinus</taxon>
    </lineage>
</organism>
<proteinExistence type="predicted"/>
<dbReference type="OrthoDB" id="9988005at2"/>
<keyword evidence="2" id="KW-1185">Reference proteome</keyword>
<sequence length="151" mass="16389">MDRKARQRILRSFLASLIQSELSVDDLRALAIELDSGAFGHELSQIILDTIRGISTFDGGRAATGSPAGSGLDDALIAVKAKKMSKKMVMELMKVASPLLRESMIAPAMQKSLALGLKRFFEVANAEDCRIFMDILAGKSSDAYLKGINNR</sequence>
<evidence type="ECO:0000313" key="1">
    <source>
        <dbReference type="EMBL" id="PWB95317.1"/>
    </source>
</evidence>
<name>A0A2U1SUN0_METSR</name>
<protein>
    <submittedName>
        <fullName evidence="1">Uncharacterized protein</fullName>
    </submittedName>
</protein>
<dbReference type="Proteomes" id="UP000245137">
    <property type="component" value="Unassembled WGS sequence"/>
</dbReference>